<protein>
    <submittedName>
        <fullName evidence="2">Uncharacterized protein</fullName>
    </submittedName>
</protein>
<dbReference type="InterPro" id="IPR038883">
    <property type="entry name" value="AN11006-like"/>
</dbReference>
<dbReference type="PANTHER" id="PTHR42085:SF2">
    <property type="entry name" value="F-BOX DOMAIN-CONTAINING PROTEIN"/>
    <property type="match status" value="1"/>
</dbReference>
<proteinExistence type="predicted"/>
<accession>A0AA43QPV7</accession>
<reference evidence="2" key="1">
    <citation type="journal article" date="2023" name="Genome Biol. Evol.">
        <title>First Whole Genome Sequence and Flow Cytometry Genome Size Data for the Lichen-Forming Fungus Ramalina farinacea (Ascomycota).</title>
        <authorList>
            <person name="Llewellyn T."/>
            <person name="Mian S."/>
            <person name="Hill R."/>
            <person name="Leitch I.J."/>
            <person name="Gaya E."/>
        </authorList>
    </citation>
    <scope>NUCLEOTIDE SEQUENCE</scope>
    <source>
        <strain evidence="2">LIQ254RAFAR</strain>
    </source>
</reference>
<evidence type="ECO:0000313" key="3">
    <source>
        <dbReference type="Proteomes" id="UP001161017"/>
    </source>
</evidence>
<dbReference type="EMBL" id="JAPUFD010000010">
    <property type="protein sequence ID" value="MDI1489937.1"/>
    <property type="molecule type" value="Genomic_DNA"/>
</dbReference>
<gene>
    <name evidence="2" type="ORF">OHK93_001136</name>
</gene>
<comment type="caution">
    <text evidence="2">The sequence shown here is derived from an EMBL/GenBank/DDBJ whole genome shotgun (WGS) entry which is preliminary data.</text>
</comment>
<dbReference type="PANTHER" id="PTHR42085">
    <property type="entry name" value="F-BOX DOMAIN-CONTAINING PROTEIN"/>
    <property type="match status" value="1"/>
</dbReference>
<keyword evidence="3" id="KW-1185">Reference proteome</keyword>
<evidence type="ECO:0000313" key="2">
    <source>
        <dbReference type="EMBL" id="MDI1489937.1"/>
    </source>
</evidence>
<dbReference type="Proteomes" id="UP001161017">
    <property type="component" value="Unassembled WGS sequence"/>
</dbReference>
<dbReference type="AlphaFoldDB" id="A0AA43QPV7"/>
<feature type="region of interest" description="Disordered" evidence="1">
    <location>
        <begin position="39"/>
        <end position="58"/>
    </location>
</feature>
<evidence type="ECO:0000256" key="1">
    <source>
        <dbReference type="SAM" id="MobiDB-lite"/>
    </source>
</evidence>
<sequence length="355" mass="39773">MEFLCHGRPTQYLGYSYDPPPSPFAIACPQFDEMESIANTTSPQGKAASSQIVDQSQDPDYAQTRLGKLPLEIRLRIYEFAALIEEDALQPDGRLIITLAKPSIAPLSEGQKNSDHPEPQSRSRLQLLCVCRQMHEEAFDTVCTQFYSRNILYLADAAALHGFLSTLSPPRLQHINALYLGRGLVNDVPSLYSIPFDEFLDFGNISGDPSEPFSRNMFPRTLSTAALFGEKAQKSRRLLAKCAGLRTIFFDVNVSDIISFIQWLSALIPERLPDCIEFRSELDWTLYSPGKMKQAAESHAVCVQIIERKEEFERNFGRTPRCEQTDVVQVSLEAAPAEIFGESDIPRETEGGTNV</sequence>
<organism evidence="2 3">
    <name type="scientific">Ramalina farinacea</name>
    <dbReference type="NCBI Taxonomy" id="258253"/>
    <lineage>
        <taxon>Eukaryota</taxon>
        <taxon>Fungi</taxon>
        <taxon>Dikarya</taxon>
        <taxon>Ascomycota</taxon>
        <taxon>Pezizomycotina</taxon>
        <taxon>Lecanoromycetes</taxon>
        <taxon>OSLEUM clade</taxon>
        <taxon>Lecanoromycetidae</taxon>
        <taxon>Lecanorales</taxon>
        <taxon>Lecanorineae</taxon>
        <taxon>Ramalinaceae</taxon>
        <taxon>Ramalina</taxon>
    </lineage>
</organism>
<name>A0AA43QPV7_9LECA</name>